<accession>A0A382R6D1</accession>
<dbReference type="GO" id="GO:0000166">
    <property type="term" value="F:nucleotide binding"/>
    <property type="evidence" value="ECO:0007669"/>
    <property type="project" value="InterPro"/>
</dbReference>
<dbReference type="AlphaFoldDB" id="A0A382R6D1"/>
<dbReference type="PANTHER" id="PTHR43249">
    <property type="entry name" value="UDP-N-ACETYL-2-AMINO-2-DEOXY-D-GLUCURONATE OXIDASE"/>
    <property type="match status" value="1"/>
</dbReference>
<sequence>MKKLINISVIGCGRVAQHYKKIFDSGVVSSWKFVGFFDIVSERSKVFSDHFNTDSFASFEEMLEATNPDLLLILTPSGLHYEHTKVAFEYGCHVLVEKPITMLPSEAIELEKISKSKKLMYCVAFQNRLNPAIIALEKAINNNRFGKIITATIRLRWCRYQDYY</sequence>
<dbReference type="Gene3D" id="3.40.50.720">
    <property type="entry name" value="NAD(P)-binding Rossmann-like Domain"/>
    <property type="match status" value="1"/>
</dbReference>
<gene>
    <name evidence="2" type="ORF">METZ01_LOCUS344995</name>
</gene>
<dbReference type="Pfam" id="PF01408">
    <property type="entry name" value="GFO_IDH_MocA"/>
    <property type="match status" value="1"/>
</dbReference>
<evidence type="ECO:0000259" key="1">
    <source>
        <dbReference type="Pfam" id="PF01408"/>
    </source>
</evidence>
<feature type="domain" description="Gfo/Idh/MocA-like oxidoreductase N-terminal" evidence="1">
    <location>
        <begin position="5"/>
        <end position="125"/>
    </location>
</feature>
<organism evidence="2">
    <name type="scientific">marine metagenome</name>
    <dbReference type="NCBI Taxonomy" id="408172"/>
    <lineage>
        <taxon>unclassified sequences</taxon>
        <taxon>metagenomes</taxon>
        <taxon>ecological metagenomes</taxon>
    </lineage>
</organism>
<dbReference type="Gene3D" id="3.30.360.10">
    <property type="entry name" value="Dihydrodipicolinate Reductase, domain 2"/>
    <property type="match status" value="1"/>
</dbReference>
<feature type="non-terminal residue" evidence="2">
    <location>
        <position position="164"/>
    </location>
</feature>
<name>A0A382R6D1_9ZZZZ</name>
<dbReference type="PANTHER" id="PTHR43249:SF1">
    <property type="entry name" value="D-GLUCOSIDE 3-DEHYDROGENASE"/>
    <property type="match status" value="1"/>
</dbReference>
<dbReference type="InterPro" id="IPR000683">
    <property type="entry name" value="Gfo/Idh/MocA-like_OxRdtase_N"/>
</dbReference>
<reference evidence="2" key="1">
    <citation type="submission" date="2018-05" db="EMBL/GenBank/DDBJ databases">
        <authorList>
            <person name="Lanie J.A."/>
            <person name="Ng W.-L."/>
            <person name="Kazmierczak K.M."/>
            <person name="Andrzejewski T.M."/>
            <person name="Davidsen T.M."/>
            <person name="Wayne K.J."/>
            <person name="Tettelin H."/>
            <person name="Glass J.I."/>
            <person name="Rusch D."/>
            <person name="Podicherti R."/>
            <person name="Tsui H.-C.T."/>
            <person name="Winkler M.E."/>
        </authorList>
    </citation>
    <scope>NUCLEOTIDE SEQUENCE</scope>
</reference>
<protein>
    <recommendedName>
        <fullName evidence="1">Gfo/Idh/MocA-like oxidoreductase N-terminal domain-containing protein</fullName>
    </recommendedName>
</protein>
<proteinExistence type="predicted"/>
<dbReference type="SUPFAM" id="SSF51735">
    <property type="entry name" value="NAD(P)-binding Rossmann-fold domains"/>
    <property type="match status" value="1"/>
</dbReference>
<dbReference type="InterPro" id="IPR052515">
    <property type="entry name" value="Gfo/Idh/MocA_Oxidoreductase"/>
</dbReference>
<dbReference type="EMBL" id="UINC01118780">
    <property type="protein sequence ID" value="SVC92141.1"/>
    <property type="molecule type" value="Genomic_DNA"/>
</dbReference>
<evidence type="ECO:0000313" key="2">
    <source>
        <dbReference type="EMBL" id="SVC92141.1"/>
    </source>
</evidence>
<dbReference type="InterPro" id="IPR036291">
    <property type="entry name" value="NAD(P)-bd_dom_sf"/>
</dbReference>